<dbReference type="GeneID" id="98406590"/>
<evidence type="ECO:0000313" key="2">
    <source>
        <dbReference type="Proteomes" id="UP000397656"/>
    </source>
</evidence>
<dbReference type="EMBL" id="CP062805">
    <property type="protein sequence ID" value="QOT81633.1"/>
    <property type="molecule type" value="Genomic_DNA"/>
</dbReference>
<proteinExistence type="predicted"/>
<dbReference type="RefSeq" id="WP_058698133.1">
    <property type="nucleotide sequence ID" value="NZ_CP062805.1"/>
</dbReference>
<dbReference type="Proteomes" id="UP000397656">
    <property type="component" value="Plasmid pRK1-1"/>
</dbReference>
<accession>A0A643FRD4</accession>
<dbReference type="AlphaFoldDB" id="A0A643FRD4"/>
<geneLocation type="plasmid" evidence="1 2">
    <name>pRK1-1</name>
</geneLocation>
<reference evidence="1 2" key="1">
    <citation type="submission" date="2020-10" db="EMBL/GenBank/DDBJ databases">
        <title>Complete genome sequence of Cupriavidus basilensis CCUG 49340T.</title>
        <authorList>
            <person name="Salva-Serra F."/>
            <person name="Donoso R.A."/>
            <person name="Cho K.H."/>
            <person name="Yoo J.A."/>
            <person name="Lee K."/>
            <person name="Yoon S.-H."/>
            <person name="Perez-Pantoja D."/>
            <person name="Moore E.R.B."/>
        </authorList>
    </citation>
    <scope>NUCLEOTIDE SEQUENCE [LARGE SCALE GENOMIC DNA]</scope>
    <source>
        <strain evidence="2">CCUG 49340</strain>
        <plasmid evidence="1 2">pRK1-1</plasmid>
    </source>
</reference>
<name>A0A643FRD4_9BURK</name>
<keyword evidence="1" id="KW-0614">Plasmid</keyword>
<protein>
    <submittedName>
        <fullName evidence="1">Uncharacterized protein</fullName>
    </submittedName>
</protein>
<organism evidence="1 2">
    <name type="scientific">Cupriavidus basilensis</name>
    <dbReference type="NCBI Taxonomy" id="68895"/>
    <lineage>
        <taxon>Bacteria</taxon>
        <taxon>Pseudomonadati</taxon>
        <taxon>Pseudomonadota</taxon>
        <taxon>Betaproteobacteria</taxon>
        <taxon>Burkholderiales</taxon>
        <taxon>Burkholderiaceae</taxon>
        <taxon>Cupriavidus</taxon>
    </lineage>
</organism>
<sequence length="92" mass="10415">MLLHYETEADAHAAAMRLRAMGPHARRLLEECVETQELKRKKVSAAAQMLSDSGFIFIRDSGDMWQAEVTLSPSLAGEEALEALEWNEERLR</sequence>
<evidence type="ECO:0000313" key="1">
    <source>
        <dbReference type="EMBL" id="QOT81633.1"/>
    </source>
</evidence>
<gene>
    <name evidence="1" type="ORF">F7R26_037090</name>
</gene>